<evidence type="ECO:0000313" key="2">
    <source>
        <dbReference type="EMBL" id="SZX79085.1"/>
    </source>
</evidence>
<keyword evidence="3" id="KW-1185">Reference proteome</keyword>
<evidence type="ECO:0000313" key="1">
    <source>
        <dbReference type="EMBL" id="SZX72024.1"/>
    </source>
</evidence>
<dbReference type="Proteomes" id="UP000256970">
    <property type="component" value="Unassembled WGS sequence"/>
</dbReference>
<reference evidence="2 3" key="1">
    <citation type="submission" date="2016-10" db="EMBL/GenBank/DDBJ databases">
        <authorList>
            <person name="Cai Z."/>
        </authorList>
    </citation>
    <scope>NUCLEOTIDE SEQUENCE [LARGE SCALE GENOMIC DNA]</scope>
</reference>
<accession>A0A383WNQ4</accession>
<protein>
    <submittedName>
        <fullName evidence="2">Uncharacterized protein</fullName>
    </submittedName>
</protein>
<organism evidence="2 3">
    <name type="scientific">Tetradesmus obliquus</name>
    <name type="common">Green alga</name>
    <name type="synonym">Acutodesmus obliquus</name>
    <dbReference type="NCBI Taxonomy" id="3088"/>
    <lineage>
        <taxon>Eukaryota</taxon>
        <taxon>Viridiplantae</taxon>
        <taxon>Chlorophyta</taxon>
        <taxon>core chlorophytes</taxon>
        <taxon>Chlorophyceae</taxon>
        <taxon>CS clade</taxon>
        <taxon>Sphaeropleales</taxon>
        <taxon>Scenedesmaceae</taxon>
        <taxon>Tetradesmus</taxon>
    </lineage>
</organism>
<dbReference type="EMBL" id="FNXT01001351">
    <property type="protein sequence ID" value="SZX79085.1"/>
    <property type="molecule type" value="Genomic_DNA"/>
</dbReference>
<dbReference type="EMBL" id="FNXT01001094">
    <property type="protein sequence ID" value="SZX72024.1"/>
    <property type="molecule type" value="Genomic_DNA"/>
</dbReference>
<gene>
    <name evidence="1" type="ORF">BQ4739_LOCUS12120</name>
    <name evidence="2" type="ORF">BQ4739_LOCUS19375</name>
</gene>
<evidence type="ECO:0000313" key="3">
    <source>
        <dbReference type="Proteomes" id="UP000256970"/>
    </source>
</evidence>
<proteinExistence type="predicted"/>
<sequence length="245" mass="26135">MAMANISFCHTRQSSPVLLGNYALLPGNNVLLQYEQEPVLRGSQNFLYDLHAPAELHGSSWVRAQLHNNAQPCCHWSGNHPNRPVASTALSVDFGQSLAAVSGEWWLCRSAQPDQGQVHVFDNVCLIPTAHDPPVNPDILQGELYAQVELLPAAALLPRLEELLLEMPALAAQHHVPRAHLHVAILADALPVVQQEAHALAGGVLLGEWDDVADMLAGLQAGQGLAAAAAAVPVVSALMDAAELD</sequence>
<name>A0A383WNQ4_TETOB</name>
<dbReference type="AlphaFoldDB" id="A0A383WNQ4"/>